<dbReference type="InterPro" id="IPR042245">
    <property type="entry name" value="Tgt2/MlaC_sf"/>
</dbReference>
<proteinExistence type="predicted"/>
<dbReference type="PANTHER" id="PTHR36573:SF1">
    <property type="entry name" value="INTERMEMBRANE PHOSPHOLIPID TRANSPORT SYSTEM BINDING PROTEIN MLAC"/>
    <property type="match status" value="1"/>
</dbReference>
<feature type="non-terminal residue" evidence="2">
    <location>
        <position position="166"/>
    </location>
</feature>
<dbReference type="PANTHER" id="PTHR36573">
    <property type="entry name" value="INTERMEMBRANE PHOSPHOLIPID TRANSPORT SYSTEM BINDING PROTEIN MLAC"/>
    <property type="match status" value="1"/>
</dbReference>
<reference evidence="2" key="1">
    <citation type="journal article" date="2014" name="Front. Microbiol.">
        <title>High frequency of phylogenetically diverse reductive dehalogenase-homologous genes in deep subseafloor sedimentary metagenomes.</title>
        <authorList>
            <person name="Kawai M."/>
            <person name="Futagami T."/>
            <person name="Toyoda A."/>
            <person name="Takaki Y."/>
            <person name="Nishi S."/>
            <person name="Hori S."/>
            <person name="Arai W."/>
            <person name="Tsubouchi T."/>
            <person name="Morono Y."/>
            <person name="Uchiyama I."/>
            <person name="Ito T."/>
            <person name="Fujiyama A."/>
            <person name="Inagaki F."/>
            <person name="Takami H."/>
        </authorList>
    </citation>
    <scope>NUCLEOTIDE SEQUENCE</scope>
    <source>
        <strain evidence="2">Expedition CK06-06</strain>
    </source>
</reference>
<name>X1HJ44_9ZZZZ</name>
<dbReference type="Gene3D" id="3.10.450.710">
    <property type="entry name" value="Tgt2/MlaC"/>
    <property type="match status" value="1"/>
</dbReference>
<feature type="coiled-coil region" evidence="1">
    <location>
        <begin position="31"/>
        <end position="58"/>
    </location>
</feature>
<accession>X1HJ44</accession>
<sequence>MKNLLYAVLSLLILSQTVIADDKSAAEEILKSKLEAVISVLQKKELELEAKKKEIEEIVTPIFDFSLMAKLTLGRKFWPGLSKEKKEKFTELFIKRLKGTYLGKLTRDTYTDEKIVHNAPIQVKKRIHIPTELISKENKISMLYKLYKSKQNWKIYDIEIEGVSII</sequence>
<evidence type="ECO:0008006" key="3">
    <source>
        <dbReference type="Google" id="ProtNLM"/>
    </source>
</evidence>
<evidence type="ECO:0000313" key="2">
    <source>
        <dbReference type="EMBL" id="GAH70156.1"/>
    </source>
</evidence>
<organism evidence="2">
    <name type="scientific">marine sediment metagenome</name>
    <dbReference type="NCBI Taxonomy" id="412755"/>
    <lineage>
        <taxon>unclassified sequences</taxon>
        <taxon>metagenomes</taxon>
        <taxon>ecological metagenomes</taxon>
    </lineage>
</organism>
<dbReference type="AlphaFoldDB" id="X1HJ44"/>
<evidence type="ECO:0000256" key="1">
    <source>
        <dbReference type="SAM" id="Coils"/>
    </source>
</evidence>
<dbReference type="EMBL" id="BARU01035012">
    <property type="protein sequence ID" value="GAH70156.1"/>
    <property type="molecule type" value="Genomic_DNA"/>
</dbReference>
<dbReference type="Pfam" id="PF05494">
    <property type="entry name" value="MlaC"/>
    <property type="match status" value="1"/>
</dbReference>
<keyword evidence="1" id="KW-0175">Coiled coil</keyword>
<comment type="caution">
    <text evidence="2">The sequence shown here is derived from an EMBL/GenBank/DDBJ whole genome shotgun (WGS) entry which is preliminary data.</text>
</comment>
<dbReference type="InterPro" id="IPR008869">
    <property type="entry name" value="MlaC/ttg2D"/>
</dbReference>
<gene>
    <name evidence="2" type="ORF">S03H2_54868</name>
</gene>
<protein>
    <recommendedName>
        <fullName evidence="3">ABC transporter substrate-binding protein</fullName>
    </recommendedName>
</protein>